<reference evidence="4" key="1">
    <citation type="journal article" date="2020" name="Nature">
        <title>Giant virus diversity and host interactions through global metagenomics.</title>
        <authorList>
            <person name="Schulz F."/>
            <person name="Roux S."/>
            <person name="Paez-Espino D."/>
            <person name="Jungbluth S."/>
            <person name="Walsh D.A."/>
            <person name="Denef V.J."/>
            <person name="McMahon K.D."/>
            <person name="Konstantinidis K.T."/>
            <person name="Eloe-Fadrosh E.A."/>
            <person name="Kyrpides N.C."/>
            <person name="Woyke T."/>
        </authorList>
    </citation>
    <scope>NUCLEOTIDE SEQUENCE</scope>
    <source>
        <strain evidence="4">GVMAG-S-1035085-51</strain>
    </source>
</reference>
<evidence type="ECO:0008006" key="5">
    <source>
        <dbReference type="Google" id="ProtNLM"/>
    </source>
</evidence>
<sequence>MIYITREILYNTVIMSSINKEDIQKDVAKKYKQFKITKKLSFREMCYPDAFQLQKPQQFVAKYMSPETNNKAILLFHRIGSGKTCSAIRIAEAWKEKRKVIFVVPASLVGNIYKELRSECTGNEYITTIQRKRLDKLEPISKEYSNYVKLVNKKIDKTYKIYSYHKFVNSHSKINLENSVLIIDEVQNIVSENGLFYNTFYKVINNAPPSLRVVLMSATPIFDKPIEIGLTINLLRPKEPLPVKTLFNEIFIDKVKGEYKMKNKRIFQDHIKGLISFYQGAPEYTFPEKKFKVVKCHMSRFQWQCYQAVANQIGSKMFKDILKLPNNFMIGPRIISNVAFPNRQTGKNGMESFTGSALDRDNLAKYSIKFCKIISKIKQLNGTAFVYSNFKEYGGISSFIKVLEHYGYKDLLKYGVGKNRYALWSGDETHEQKETIRSVFNSYDNVNGDMCKVILGTPAIREGVSLLRVRQVHILEPYWNISRMEQVIGRAVRFCSHKDLPKDDRVVKVYLYVSCPPEGNRSKIVDEYIYDMAIKKEHLIQEFYETMKRSAIDYHLFN</sequence>
<dbReference type="InterPro" id="IPR027417">
    <property type="entry name" value="P-loop_NTPase"/>
</dbReference>
<dbReference type="PROSITE" id="PS51192">
    <property type="entry name" value="HELICASE_ATP_BIND_1"/>
    <property type="match status" value="1"/>
</dbReference>
<dbReference type="Pfam" id="PF00176">
    <property type="entry name" value="SNF2-rel_dom"/>
    <property type="match status" value="1"/>
</dbReference>
<keyword evidence="1" id="KW-0378">Hydrolase</keyword>
<dbReference type="InterPro" id="IPR000330">
    <property type="entry name" value="SNF2_N"/>
</dbReference>
<evidence type="ECO:0000313" key="4">
    <source>
        <dbReference type="EMBL" id="QHU35978.1"/>
    </source>
</evidence>
<dbReference type="GO" id="GO:0005524">
    <property type="term" value="F:ATP binding"/>
    <property type="evidence" value="ECO:0007669"/>
    <property type="project" value="InterPro"/>
</dbReference>
<dbReference type="InterPro" id="IPR001650">
    <property type="entry name" value="Helicase_C-like"/>
</dbReference>
<dbReference type="EMBL" id="MN740618">
    <property type="protein sequence ID" value="QHU35978.1"/>
    <property type="molecule type" value="Genomic_DNA"/>
</dbReference>
<dbReference type="InterPro" id="IPR014001">
    <property type="entry name" value="Helicase_ATP-bd"/>
</dbReference>
<evidence type="ECO:0000256" key="1">
    <source>
        <dbReference type="ARBA" id="ARBA00022801"/>
    </source>
</evidence>
<dbReference type="Pfam" id="PF00271">
    <property type="entry name" value="Helicase_C"/>
    <property type="match status" value="1"/>
</dbReference>
<dbReference type="PANTHER" id="PTHR45766">
    <property type="entry name" value="DNA ANNEALING HELICASE AND ENDONUCLEASE ZRANB3 FAMILY MEMBER"/>
    <property type="match status" value="1"/>
</dbReference>
<dbReference type="PROSITE" id="PS51194">
    <property type="entry name" value="HELICASE_CTER"/>
    <property type="match status" value="1"/>
</dbReference>
<accession>A0A6C0M0Y9</accession>
<dbReference type="GO" id="GO:0006281">
    <property type="term" value="P:DNA repair"/>
    <property type="evidence" value="ECO:0007669"/>
    <property type="project" value="TreeGrafter"/>
</dbReference>
<dbReference type="PANTHER" id="PTHR45766:SF6">
    <property type="entry name" value="SWI_SNF-RELATED MATRIX-ASSOCIATED ACTIN-DEPENDENT REGULATOR OF CHROMATIN SUBFAMILY A-LIKE PROTEIN 1"/>
    <property type="match status" value="1"/>
</dbReference>
<dbReference type="SUPFAM" id="SSF52540">
    <property type="entry name" value="P-loop containing nucleoside triphosphate hydrolases"/>
    <property type="match status" value="2"/>
</dbReference>
<dbReference type="GO" id="GO:0031297">
    <property type="term" value="P:replication fork processing"/>
    <property type="evidence" value="ECO:0007669"/>
    <property type="project" value="TreeGrafter"/>
</dbReference>
<feature type="domain" description="Helicase ATP-binding" evidence="2">
    <location>
        <begin position="64"/>
        <end position="238"/>
    </location>
</feature>
<dbReference type="GO" id="GO:0016787">
    <property type="term" value="F:hydrolase activity"/>
    <property type="evidence" value="ECO:0007669"/>
    <property type="project" value="UniProtKB-KW"/>
</dbReference>
<feature type="domain" description="Helicase C-terminal" evidence="3">
    <location>
        <begin position="369"/>
        <end position="551"/>
    </location>
</feature>
<dbReference type="SMART" id="SM00487">
    <property type="entry name" value="DEXDc"/>
    <property type="match status" value="1"/>
</dbReference>
<name>A0A6C0M0Y9_9ZZZZ</name>
<evidence type="ECO:0000259" key="3">
    <source>
        <dbReference type="PROSITE" id="PS51194"/>
    </source>
</evidence>
<protein>
    <recommendedName>
        <fullName evidence="5">Helicase ATP-binding domain-containing protein</fullName>
    </recommendedName>
</protein>
<organism evidence="4">
    <name type="scientific">viral metagenome</name>
    <dbReference type="NCBI Taxonomy" id="1070528"/>
    <lineage>
        <taxon>unclassified sequences</taxon>
        <taxon>metagenomes</taxon>
        <taxon>organismal metagenomes</taxon>
    </lineage>
</organism>
<dbReference type="AlphaFoldDB" id="A0A6C0M0Y9"/>
<proteinExistence type="predicted"/>
<dbReference type="Gene3D" id="3.40.50.300">
    <property type="entry name" value="P-loop containing nucleotide triphosphate hydrolases"/>
    <property type="match status" value="2"/>
</dbReference>
<evidence type="ECO:0000259" key="2">
    <source>
        <dbReference type="PROSITE" id="PS51192"/>
    </source>
</evidence>